<evidence type="ECO:0000313" key="6">
    <source>
        <dbReference type="Proteomes" id="UP000260828"/>
    </source>
</evidence>
<dbReference type="GO" id="GO:0006046">
    <property type="term" value="P:N-acetylglucosamine catabolic process"/>
    <property type="evidence" value="ECO:0007669"/>
    <property type="project" value="TreeGrafter"/>
</dbReference>
<keyword evidence="1" id="KW-0119">Carbohydrate metabolism</keyword>
<dbReference type="OrthoDB" id="9791139at2"/>
<dbReference type="EC" id="3.5.99.6" evidence="3"/>
<accession>A0A174TBJ4</accession>
<dbReference type="GO" id="GO:0006043">
    <property type="term" value="P:glucosamine catabolic process"/>
    <property type="evidence" value="ECO:0007669"/>
    <property type="project" value="TreeGrafter"/>
</dbReference>
<dbReference type="PANTHER" id="PTHR11280">
    <property type="entry name" value="GLUCOSAMINE-6-PHOSPHATE ISOMERASE"/>
    <property type="match status" value="1"/>
</dbReference>
<evidence type="ECO:0000313" key="4">
    <source>
        <dbReference type="EMBL" id="RGE66352.1"/>
    </source>
</evidence>
<dbReference type="GO" id="GO:0005975">
    <property type="term" value="P:carbohydrate metabolic process"/>
    <property type="evidence" value="ECO:0007669"/>
    <property type="project" value="InterPro"/>
</dbReference>
<dbReference type="Gene3D" id="3.40.50.1360">
    <property type="match status" value="1"/>
</dbReference>
<dbReference type="CDD" id="cd01399">
    <property type="entry name" value="GlcN6P_deaminase"/>
    <property type="match status" value="1"/>
</dbReference>
<dbReference type="GeneID" id="72463607"/>
<dbReference type="InterPro" id="IPR006148">
    <property type="entry name" value="Glc/Gal-6P_isomerase"/>
</dbReference>
<dbReference type="Proteomes" id="UP000095765">
    <property type="component" value="Unassembled WGS sequence"/>
</dbReference>
<sequence>MERQQQIIDGLPVHVFDTRAEMGAAAARGAAHIIREAIDKKGEANVVFAAAPSQDDLIASLLGQDIDWRRVRGFHQDEYIGLDPAHSAGFGNFLRRAIFDRVPFGELFYMACPPDEAEAMCEKYTALLEEYPPDLIFLGVGENGHLAFNDPAVADFNDPRRVKVVSLDDVCRMQQVNDGCFASIDEVPRQALTLTMSQILAIPHAIAVVPTARKARAVADALRGPVCERCPASALRRHTDARLYLDADSASLL</sequence>
<gene>
    <name evidence="3" type="primary">nagB_1</name>
    <name evidence="4" type="ORF">DXC40_13800</name>
    <name evidence="3" type="ORF">ERS852551_03012</name>
</gene>
<evidence type="ECO:0000256" key="1">
    <source>
        <dbReference type="ARBA" id="ARBA00023277"/>
    </source>
</evidence>
<proteinExistence type="predicted"/>
<dbReference type="Pfam" id="PF01182">
    <property type="entry name" value="Glucosamine_iso"/>
    <property type="match status" value="1"/>
</dbReference>
<dbReference type="GO" id="GO:0005737">
    <property type="term" value="C:cytoplasm"/>
    <property type="evidence" value="ECO:0007669"/>
    <property type="project" value="TreeGrafter"/>
</dbReference>
<dbReference type="GO" id="GO:0004342">
    <property type="term" value="F:glucosamine-6-phosphate deaminase activity"/>
    <property type="evidence" value="ECO:0007669"/>
    <property type="project" value="UniProtKB-EC"/>
</dbReference>
<reference evidence="4 6" key="2">
    <citation type="submission" date="2018-08" db="EMBL/GenBank/DDBJ databases">
        <title>A genome reference for cultivated species of the human gut microbiota.</title>
        <authorList>
            <person name="Zou Y."/>
            <person name="Xue W."/>
            <person name="Luo G."/>
        </authorList>
    </citation>
    <scope>NUCLEOTIDE SEQUENCE [LARGE SCALE GENOMIC DNA]</scope>
    <source>
        <strain evidence="4 6">TF05-12AC</strain>
    </source>
</reference>
<name>A0A174TBJ4_9FIRM</name>
<dbReference type="AlphaFoldDB" id="A0A174TBJ4"/>
<organism evidence="3 5">
    <name type="scientific">Anaerotruncus colihominis</name>
    <dbReference type="NCBI Taxonomy" id="169435"/>
    <lineage>
        <taxon>Bacteria</taxon>
        <taxon>Bacillati</taxon>
        <taxon>Bacillota</taxon>
        <taxon>Clostridia</taxon>
        <taxon>Eubacteriales</taxon>
        <taxon>Oscillospiraceae</taxon>
        <taxon>Anaerotruncus</taxon>
    </lineage>
</organism>
<reference evidence="3 5" key="1">
    <citation type="submission" date="2015-09" db="EMBL/GenBank/DDBJ databases">
        <authorList>
            <consortium name="Pathogen Informatics"/>
        </authorList>
    </citation>
    <scope>NUCLEOTIDE SEQUENCE [LARGE SCALE GENOMIC DNA]</scope>
    <source>
        <strain evidence="3 5">2789STDY5834939</strain>
    </source>
</reference>
<evidence type="ECO:0000313" key="3">
    <source>
        <dbReference type="EMBL" id="CUQ07514.1"/>
    </source>
</evidence>
<dbReference type="EMBL" id="CZBE01000024">
    <property type="protein sequence ID" value="CUQ07514.1"/>
    <property type="molecule type" value="Genomic_DNA"/>
</dbReference>
<protein>
    <submittedName>
        <fullName evidence="3 4">Glucosamine-6-phosphate deaminase</fullName>
        <ecNumber evidence="3">3.5.99.6</ecNumber>
    </submittedName>
</protein>
<dbReference type="GO" id="GO:0042802">
    <property type="term" value="F:identical protein binding"/>
    <property type="evidence" value="ECO:0007669"/>
    <property type="project" value="TreeGrafter"/>
</dbReference>
<dbReference type="RefSeq" id="WP_006875487.1">
    <property type="nucleotide sequence ID" value="NZ_CABIWA010000015.1"/>
</dbReference>
<evidence type="ECO:0000313" key="5">
    <source>
        <dbReference type="Proteomes" id="UP000095765"/>
    </source>
</evidence>
<dbReference type="Proteomes" id="UP000260828">
    <property type="component" value="Unassembled WGS sequence"/>
</dbReference>
<evidence type="ECO:0000259" key="2">
    <source>
        <dbReference type="Pfam" id="PF01182"/>
    </source>
</evidence>
<feature type="domain" description="Glucosamine/galactosamine-6-phosphate isomerase" evidence="2">
    <location>
        <begin position="18"/>
        <end position="238"/>
    </location>
</feature>
<dbReference type="PANTHER" id="PTHR11280:SF6">
    <property type="entry name" value="GLUCOSAMINE-6-PHOSPHATE ISOMERASE NAGB"/>
    <property type="match status" value="1"/>
</dbReference>
<dbReference type="InterPro" id="IPR004547">
    <property type="entry name" value="Glucosamine6P_isomerase"/>
</dbReference>
<dbReference type="SUPFAM" id="SSF100950">
    <property type="entry name" value="NagB/RpiA/CoA transferase-like"/>
    <property type="match status" value="1"/>
</dbReference>
<dbReference type="GO" id="GO:0019262">
    <property type="term" value="P:N-acetylneuraminate catabolic process"/>
    <property type="evidence" value="ECO:0007669"/>
    <property type="project" value="TreeGrafter"/>
</dbReference>
<dbReference type="InterPro" id="IPR037171">
    <property type="entry name" value="NagB/RpiA_transferase-like"/>
</dbReference>
<dbReference type="EMBL" id="QVME01000008">
    <property type="protein sequence ID" value="RGE66352.1"/>
    <property type="molecule type" value="Genomic_DNA"/>
</dbReference>
<keyword evidence="3" id="KW-0378">Hydrolase</keyword>